<feature type="signal peptide" evidence="2">
    <location>
        <begin position="1"/>
        <end position="19"/>
    </location>
</feature>
<keyword evidence="5" id="KW-1185">Reference proteome</keyword>
<feature type="chain" id="PRO_5040220154" description="Ig-like domain-containing protein" evidence="2">
    <location>
        <begin position="20"/>
        <end position="208"/>
    </location>
</feature>
<dbReference type="InterPro" id="IPR007110">
    <property type="entry name" value="Ig-like_dom"/>
</dbReference>
<comment type="caution">
    <text evidence="4">The sequence shown here is derived from an EMBL/GenBank/DDBJ whole genome shotgun (WGS) entry which is preliminary data.</text>
</comment>
<name>A0A9Q1E118_CONCO</name>
<evidence type="ECO:0000313" key="4">
    <source>
        <dbReference type="EMBL" id="KAJ8287648.1"/>
    </source>
</evidence>
<keyword evidence="1" id="KW-0472">Membrane</keyword>
<keyword evidence="1" id="KW-1133">Transmembrane helix</keyword>
<accession>A0A9Q1E118</accession>
<proteinExistence type="predicted"/>
<keyword evidence="2" id="KW-0732">Signal</keyword>
<dbReference type="SMART" id="SM00406">
    <property type="entry name" value="IGv"/>
    <property type="match status" value="1"/>
</dbReference>
<dbReference type="PROSITE" id="PS50835">
    <property type="entry name" value="IG_LIKE"/>
    <property type="match status" value="1"/>
</dbReference>
<dbReference type="InterPro" id="IPR013106">
    <property type="entry name" value="Ig_V-set"/>
</dbReference>
<keyword evidence="1" id="KW-0812">Transmembrane</keyword>
<reference evidence="4" key="1">
    <citation type="journal article" date="2023" name="Science">
        <title>Genome structures resolve the early diversification of teleost fishes.</title>
        <authorList>
            <person name="Parey E."/>
            <person name="Louis A."/>
            <person name="Montfort J."/>
            <person name="Bouchez O."/>
            <person name="Roques C."/>
            <person name="Iampietro C."/>
            <person name="Lluch J."/>
            <person name="Castinel A."/>
            <person name="Donnadieu C."/>
            <person name="Desvignes T."/>
            <person name="Floi Bucao C."/>
            <person name="Jouanno E."/>
            <person name="Wen M."/>
            <person name="Mejri S."/>
            <person name="Dirks R."/>
            <person name="Jansen H."/>
            <person name="Henkel C."/>
            <person name="Chen W.J."/>
            <person name="Zahm M."/>
            <person name="Cabau C."/>
            <person name="Klopp C."/>
            <person name="Thompson A.W."/>
            <person name="Robinson-Rechavi M."/>
            <person name="Braasch I."/>
            <person name="Lecointre G."/>
            <person name="Bobe J."/>
            <person name="Postlethwait J.H."/>
            <person name="Berthelot C."/>
            <person name="Roest Crollius H."/>
            <person name="Guiguen Y."/>
        </authorList>
    </citation>
    <scope>NUCLEOTIDE SEQUENCE</scope>
    <source>
        <strain evidence="4">Concon-B</strain>
    </source>
</reference>
<gene>
    <name evidence="4" type="ORF">COCON_G00003070</name>
</gene>
<evidence type="ECO:0000313" key="5">
    <source>
        <dbReference type="Proteomes" id="UP001152803"/>
    </source>
</evidence>
<dbReference type="SUPFAM" id="SSF48726">
    <property type="entry name" value="Immunoglobulin"/>
    <property type="match status" value="1"/>
</dbReference>
<evidence type="ECO:0000259" key="3">
    <source>
        <dbReference type="PROSITE" id="PS50835"/>
    </source>
</evidence>
<feature type="domain" description="Ig-like" evidence="3">
    <location>
        <begin position="35"/>
        <end position="108"/>
    </location>
</feature>
<evidence type="ECO:0000256" key="1">
    <source>
        <dbReference type="SAM" id="Phobius"/>
    </source>
</evidence>
<dbReference type="InterPro" id="IPR013783">
    <property type="entry name" value="Ig-like_fold"/>
</dbReference>
<evidence type="ECO:0000256" key="2">
    <source>
        <dbReference type="SAM" id="SignalP"/>
    </source>
</evidence>
<dbReference type="EMBL" id="JAFJMO010000001">
    <property type="protein sequence ID" value="KAJ8287648.1"/>
    <property type="molecule type" value="Genomic_DNA"/>
</dbReference>
<dbReference type="AlphaFoldDB" id="A0A9Q1E118"/>
<dbReference type="Proteomes" id="UP001152803">
    <property type="component" value="Unassembled WGS sequence"/>
</dbReference>
<dbReference type="Gene3D" id="2.60.40.10">
    <property type="entry name" value="Immunoglobulins"/>
    <property type="match status" value="1"/>
</dbReference>
<dbReference type="InterPro" id="IPR036179">
    <property type="entry name" value="Ig-like_dom_sf"/>
</dbReference>
<protein>
    <recommendedName>
        <fullName evidence="3">Ig-like domain-containing protein</fullName>
    </recommendedName>
</protein>
<feature type="transmembrane region" description="Helical" evidence="1">
    <location>
        <begin position="171"/>
        <end position="192"/>
    </location>
</feature>
<organism evidence="4 5">
    <name type="scientific">Conger conger</name>
    <name type="common">Conger eel</name>
    <name type="synonym">Muraena conger</name>
    <dbReference type="NCBI Taxonomy" id="82655"/>
    <lineage>
        <taxon>Eukaryota</taxon>
        <taxon>Metazoa</taxon>
        <taxon>Chordata</taxon>
        <taxon>Craniata</taxon>
        <taxon>Vertebrata</taxon>
        <taxon>Euteleostomi</taxon>
        <taxon>Actinopterygii</taxon>
        <taxon>Neopterygii</taxon>
        <taxon>Teleostei</taxon>
        <taxon>Anguilliformes</taxon>
        <taxon>Congridae</taxon>
        <taxon>Conger</taxon>
    </lineage>
</organism>
<sequence length="208" mass="22862">MRLILVLFLVHQFSARACCRIWVTQPEDQLDGAVGGTIALSCQIHSDSGDEISQCHAQWYIKVLEKWREVGGLLKDRVVKDKGASTTNTTFTIKELTMNDTNTYYCTLICTINGESMQHHGGGTRINICDHECLGGKIPPANATTLPDEISLRTSVEPDSGAEDCLSPAPFYALLALKLAVVLVTVAVFATCPRSFTHQAWRNYSCVL</sequence>
<dbReference type="OrthoDB" id="8952730at2759"/>